<dbReference type="GeneID" id="117358950"/>
<comment type="similarity">
    <text evidence="2 16">Belongs to the Toll-like receptor family.</text>
</comment>
<dbReference type="PROSITE" id="PS50104">
    <property type="entry name" value="TIR"/>
    <property type="match status" value="1"/>
</dbReference>
<dbReference type="OrthoDB" id="1081807at2759"/>
<dbReference type="InterPro" id="IPR000157">
    <property type="entry name" value="TIR_dom"/>
</dbReference>
<evidence type="ECO:0000256" key="10">
    <source>
        <dbReference type="ARBA" id="ARBA00023027"/>
    </source>
</evidence>
<dbReference type="FunCoup" id="A0A6P8R8S3">
    <property type="interactions" value="462"/>
</dbReference>
<keyword evidence="15 16" id="KW-0395">Inflammatory response</keyword>
<dbReference type="InterPro" id="IPR000483">
    <property type="entry name" value="Cys-rich_flank_reg_C"/>
</dbReference>
<evidence type="ECO:0000256" key="1">
    <source>
        <dbReference type="ARBA" id="ARBA00004479"/>
    </source>
</evidence>
<keyword evidence="12 17" id="KW-1015">Disulfide bond</keyword>
<feature type="disulfide bond" evidence="17">
    <location>
        <begin position="375"/>
        <end position="404"/>
    </location>
</feature>
<evidence type="ECO:0000256" key="4">
    <source>
        <dbReference type="ARBA" id="ARBA00022614"/>
    </source>
</evidence>
<feature type="disulfide bond" evidence="17">
    <location>
        <begin position="459"/>
        <end position="481"/>
    </location>
</feature>
<dbReference type="InterPro" id="IPR035897">
    <property type="entry name" value="Toll_tir_struct_dom_sf"/>
</dbReference>
<organism evidence="20 21">
    <name type="scientific">Geotrypetes seraphini</name>
    <name type="common">Gaboon caecilian</name>
    <name type="synonym">Caecilia seraphini</name>
    <dbReference type="NCBI Taxonomy" id="260995"/>
    <lineage>
        <taxon>Eukaryota</taxon>
        <taxon>Metazoa</taxon>
        <taxon>Chordata</taxon>
        <taxon>Craniata</taxon>
        <taxon>Vertebrata</taxon>
        <taxon>Euteleostomi</taxon>
        <taxon>Amphibia</taxon>
        <taxon>Gymnophiona</taxon>
        <taxon>Geotrypetes</taxon>
    </lineage>
</organism>
<evidence type="ECO:0000256" key="14">
    <source>
        <dbReference type="ARBA" id="ARBA00023180"/>
    </source>
</evidence>
<comment type="function">
    <text evidence="16">Cooperates with LY96 to mediate the innate immune response to bacterial lipoproteins and other microbial cell wall components. Cooperates with TLR1 or TLR6 to mediate the innate immune response to bacterial lipoproteins or lipopeptides. Acts via MYD88 and TRAF6, leading to NF-kappa-B activation, cytokine secretion and the inflammatory response.</text>
</comment>
<evidence type="ECO:0000256" key="9">
    <source>
        <dbReference type="ARBA" id="ARBA00022989"/>
    </source>
</evidence>
<evidence type="ECO:0000256" key="15">
    <source>
        <dbReference type="ARBA" id="ARBA00023198"/>
    </source>
</evidence>
<keyword evidence="6" id="KW-0732">Signal</keyword>
<dbReference type="InterPro" id="IPR017241">
    <property type="entry name" value="Toll-like_receptor"/>
</dbReference>
<dbReference type="AlphaFoldDB" id="A0A6P8R8S3"/>
<feature type="domain" description="TIR" evidence="19">
    <location>
        <begin position="666"/>
        <end position="809"/>
    </location>
</feature>
<dbReference type="InParanoid" id="A0A6P8R8S3"/>
<feature type="disulfide bond" evidence="17">
    <location>
        <begin position="57"/>
        <end position="63"/>
    </location>
</feature>
<name>A0A6P8R8S3_GEOSA</name>
<dbReference type="FunFam" id="3.80.10.10:FF:000046">
    <property type="entry name" value="Toll-like receptor 2"/>
    <property type="match status" value="1"/>
</dbReference>
<dbReference type="SUPFAM" id="SSF52200">
    <property type="entry name" value="Toll/Interleukin receptor TIR domain"/>
    <property type="match status" value="1"/>
</dbReference>
<dbReference type="PIRSF" id="PIRSF037595">
    <property type="entry name" value="Toll-like_receptor"/>
    <property type="match status" value="1"/>
</dbReference>
<dbReference type="KEGG" id="gsh:117358950"/>
<dbReference type="SMART" id="SM00369">
    <property type="entry name" value="LRR_TYP"/>
    <property type="match status" value="7"/>
</dbReference>
<evidence type="ECO:0000256" key="12">
    <source>
        <dbReference type="ARBA" id="ARBA00023157"/>
    </source>
</evidence>
<dbReference type="CTD" id="7097"/>
<evidence type="ECO:0000256" key="2">
    <source>
        <dbReference type="ARBA" id="ARBA00009634"/>
    </source>
</evidence>
<dbReference type="GO" id="GO:0006954">
    <property type="term" value="P:inflammatory response"/>
    <property type="evidence" value="ECO:0007669"/>
    <property type="project" value="UniProtKB-UniRule"/>
</dbReference>
<dbReference type="GO" id="GO:0005886">
    <property type="term" value="C:plasma membrane"/>
    <property type="evidence" value="ECO:0007669"/>
    <property type="project" value="TreeGrafter"/>
</dbReference>
<evidence type="ECO:0000313" key="21">
    <source>
        <dbReference type="RefSeq" id="XP_033796808.1"/>
    </source>
</evidence>
<evidence type="ECO:0000259" key="19">
    <source>
        <dbReference type="PROSITE" id="PS50104"/>
    </source>
</evidence>
<evidence type="ECO:0000256" key="11">
    <source>
        <dbReference type="ARBA" id="ARBA00023136"/>
    </source>
</evidence>
<dbReference type="PROSITE" id="PS51450">
    <property type="entry name" value="LRR"/>
    <property type="match status" value="3"/>
</dbReference>
<accession>A0A6P8R8S3</accession>
<keyword evidence="8 16" id="KW-0391">Immunity</keyword>
<dbReference type="PRINTS" id="PR01537">
    <property type="entry name" value="INTRLKN1R1F"/>
</dbReference>
<dbReference type="GO" id="GO:0002224">
    <property type="term" value="P:toll-like receptor signaling pathway"/>
    <property type="evidence" value="ECO:0007669"/>
    <property type="project" value="UniProtKB-UniRule"/>
</dbReference>
<dbReference type="Gene3D" id="3.80.10.10">
    <property type="entry name" value="Ribonuclease Inhibitor"/>
    <property type="match status" value="1"/>
</dbReference>
<evidence type="ECO:0000256" key="3">
    <source>
        <dbReference type="ARBA" id="ARBA00022588"/>
    </source>
</evidence>
<dbReference type="SMART" id="SM00255">
    <property type="entry name" value="TIR"/>
    <property type="match status" value="1"/>
</dbReference>
<dbReference type="Pfam" id="PF01582">
    <property type="entry name" value="TIR"/>
    <property type="match status" value="1"/>
</dbReference>
<feature type="transmembrane region" description="Helical" evidence="18">
    <location>
        <begin position="616"/>
        <end position="637"/>
    </location>
</feature>
<evidence type="ECO:0000256" key="17">
    <source>
        <dbReference type="PIRSR" id="PIRSR037595-2"/>
    </source>
</evidence>
<dbReference type="InterPro" id="IPR003591">
    <property type="entry name" value="Leu-rich_rpt_typical-subtyp"/>
</dbReference>
<dbReference type="FunFam" id="3.40.50.10140:FF:000001">
    <property type="entry name" value="Toll-like receptor 2"/>
    <property type="match status" value="1"/>
</dbReference>
<keyword evidence="3 16" id="KW-0399">Innate immunity</keyword>
<protein>
    <recommendedName>
        <fullName evidence="16">Toll-like receptor 2</fullName>
    </recommendedName>
</protein>
<keyword evidence="14" id="KW-0325">Glycoprotein</keyword>
<dbReference type="Pfam" id="PF13855">
    <property type="entry name" value="LRR_8"/>
    <property type="match status" value="1"/>
</dbReference>
<keyword evidence="9 18" id="KW-1133">Transmembrane helix</keyword>
<keyword evidence="7" id="KW-0677">Repeat</keyword>
<evidence type="ECO:0000256" key="7">
    <source>
        <dbReference type="ARBA" id="ARBA00022737"/>
    </source>
</evidence>
<dbReference type="SMART" id="SM00082">
    <property type="entry name" value="LRRCT"/>
    <property type="match status" value="1"/>
</dbReference>
<evidence type="ECO:0000256" key="8">
    <source>
        <dbReference type="ARBA" id="ARBA00022859"/>
    </source>
</evidence>
<dbReference type="SUPFAM" id="SSF52047">
    <property type="entry name" value="RNI-like"/>
    <property type="match status" value="1"/>
</dbReference>
<keyword evidence="11 18" id="KW-0472">Membrane</keyword>
<dbReference type="GO" id="GO:0043235">
    <property type="term" value="C:receptor complex"/>
    <property type="evidence" value="ECO:0007669"/>
    <property type="project" value="TreeGrafter"/>
</dbReference>
<gene>
    <name evidence="21" type="primary">TLR2</name>
</gene>
<keyword evidence="13 16" id="KW-0675">Receptor</keyword>
<dbReference type="RefSeq" id="XP_033796808.1">
    <property type="nucleotide sequence ID" value="XM_033940917.1"/>
</dbReference>
<sequence length="816" mass="93951">MHPLPLPCKDFNLQTEKTFVWVVRSIMASLIQITWVMNIVVTAHVLRENSEPGSQPCDAKSFCDYSSMDLTSVPSALPKEIKGLNLANNHIKEIRETDLRMYVKLETLLLQFNEIETIHRDSFVFLLNLEHLDLSYNSLFNLSSAWFRNLSSLKYLNILGNFYQTLGESRPFSSLSKLQYLKLGNLNFTSLKEKDFEGTATLKELELEGLGLKEYQEGTFKSFLVINHMILKIKNTNLVPKILADISRSVSWIEFRGMNLRSSGDILELRDLEFFVVQKITMKSCLFTDESTVKLIGILTNCTFLSELVLEDCELLGTGNWPLPPRKSESLRTLVIKHLEIPQFFMFSDLRNAAGLLSNIVSVTCTDSKVYLMPCPVSKSFHLLEYLDLSGNLLSDISLGYVTCHKHGGGAWPLLQTLNLSRNSLTSFGGIGEVLSDQTHLINLDVSQNMLDTEMPKSCQWPENLKYLNISACMMKTVTTCIPRSLEVLDVSNNKLTEFVIELPHLKELYLARNKLMTLPSATRLPNLIALRISKNKITEFSREDLESFGNLKTVDATDNSYICSCTFLAFVQHSKDISEMFLGWPEHYICDSPSSVKEEQVQDARLSLFVCYRTLLLSLICIAMFLAIVIAVFLCYRCHGIWYLQMTWAWLKAKRKPNQNLMKETCYDAFVSYSERDSEWVENLMTQELEHASPPIKLCLHKRDFVPGKWIVDNIIDSIEKSRKTLFVLSEHFVQSEWCKYELEFSHFRLFDDSNDSAILILLEPIEKETIPKRFCKLRKLMNTKTYMEWPLEEDQQQAFWFNLKGTLRSEESWD</sequence>
<dbReference type="SUPFAM" id="SSF52058">
    <property type="entry name" value="L domain-like"/>
    <property type="match status" value="2"/>
</dbReference>
<dbReference type="Gene3D" id="3.40.50.10140">
    <property type="entry name" value="Toll/interleukin-1 receptor homology (TIR) domain"/>
    <property type="match status" value="1"/>
</dbReference>
<keyword evidence="5 18" id="KW-0812">Transmembrane</keyword>
<reference evidence="21" key="1">
    <citation type="submission" date="2025-08" db="UniProtKB">
        <authorList>
            <consortium name="RefSeq"/>
        </authorList>
    </citation>
    <scope>IDENTIFICATION</scope>
</reference>
<dbReference type="PANTHER" id="PTHR24365">
    <property type="entry name" value="TOLL-LIKE RECEPTOR"/>
    <property type="match status" value="1"/>
</dbReference>
<proteinExistence type="inferred from homology"/>
<comment type="subcellular location">
    <subcellularLocation>
        <location evidence="1">Membrane</location>
        <topology evidence="1">Single-pass type I membrane protein</topology>
    </subcellularLocation>
</comment>
<dbReference type="GO" id="GO:0004888">
    <property type="term" value="F:transmembrane signaling receptor activity"/>
    <property type="evidence" value="ECO:0007669"/>
    <property type="project" value="InterPro"/>
</dbReference>
<keyword evidence="4" id="KW-0433">Leucine-rich repeat</keyword>
<dbReference type="GO" id="GO:0045087">
    <property type="term" value="P:innate immune response"/>
    <property type="evidence" value="ECO:0007669"/>
    <property type="project" value="UniProtKB-UniRule"/>
</dbReference>
<evidence type="ECO:0000256" key="13">
    <source>
        <dbReference type="ARBA" id="ARBA00023170"/>
    </source>
</evidence>
<dbReference type="PANTHER" id="PTHR24365:SF17">
    <property type="entry name" value="TOLL-LIKE RECEPTOR 2"/>
    <property type="match status" value="1"/>
</dbReference>
<evidence type="ECO:0000256" key="18">
    <source>
        <dbReference type="SAM" id="Phobius"/>
    </source>
</evidence>
<dbReference type="InterPro" id="IPR032675">
    <property type="entry name" value="LRR_dom_sf"/>
</dbReference>
<keyword evidence="20" id="KW-1185">Reference proteome</keyword>
<dbReference type="GO" id="GO:0042497">
    <property type="term" value="F:triacyl lipopeptide binding"/>
    <property type="evidence" value="ECO:0007669"/>
    <property type="project" value="TreeGrafter"/>
</dbReference>
<evidence type="ECO:0000313" key="20">
    <source>
        <dbReference type="Proteomes" id="UP000515159"/>
    </source>
</evidence>
<dbReference type="InterPro" id="IPR001611">
    <property type="entry name" value="Leu-rich_rpt"/>
</dbReference>
<evidence type="ECO:0000256" key="5">
    <source>
        <dbReference type="ARBA" id="ARBA00022692"/>
    </source>
</evidence>
<evidence type="ECO:0000256" key="16">
    <source>
        <dbReference type="PIRNR" id="PIRNR037595"/>
    </source>
</evidence>
<keyword evidence="10" id="KW-0520">NAD</keyword>
<dbReference type="SMART" id="SM00364">
    <property type="entry name" value="LRR_BAC"/>
    <property type="match status" value="6"/>
</dbReference>
<evidence type="ECO:0000256" key="6">
    <source>
        <dbReference type="ARBA" id="ARBA00022729"/>
    </source>
</evidence>
<dbReference type="Proteomes" id="UP000515159">
    <property type="component" value="Chromosome 1"/>
</dbReference>